<dbReference type="EMBL" id="FQYI01000013">
    <property type="protein sequence ID" value="SHJ22498.1"/>
    <property type="molecule type" value="Genomic_DNA"/>
</dbReference>
<sequence length="297" mass="35059">MKKQITLLAVAFGAMVFAQNQKDIQSIKAMTGCYEVSFNFAETFPKIPGYEKKKNYRSGALEWITVAEESPKNIKLQHILIVNPQGSGKDAIVKHWRQDWAYENTDLYVYDKDRHWKYKKLNPADVKGQWTQTVYQVDDAPRYSGTGTWIHTDGKNYWESTADAPLPRREYTTRKDYNVMVRGNRHEIYDWGWIHDQDNKKIVRKDGQPDTEIVQEKGIEYYTKVDEGKCRIARDYWNEYEPLWKSVRQSWDEEMAKKKDITTLPNVEDIYLYEDLMNLKPTQTTEAKALVKKYIVK</sequence>
<evidence type="ECO:0000313" key="2">
    <source>
        <dbReference type="Proteomes" id="UP000184335"/>
    </source>
</evidence>
<protein>
    <submittedName>
        <fullName evidence="1">Uncharacterized protein</fullName>
    </submittedName>
</protein>
<name>A0A1M6HJY9_9FLAO</name>
<accession>A0A1M6HJY9</accession>
<dbReference type="OrthoDB" id="8564954at2"/>
<dbReference type="AlphaFoldDB" id="A0A1M6HJY9"/>
<dbReference type="STRING" id="1118202.SAMN05443429_1134"/>
<dbReference type="RefSeq" id="WP_073180926.1">
    <property type="nucleotide sequence ID" value="NZ_FQYI01000013.1"/>
</dbReference>
<dbReference type="Proteomes" id="UP000184335">
    <property type="component" value="Unassembled WGS sequence"/>
</dbReference>
<dbReference type="InterPro" id="IPR046715">
    <property type="entry name" value="DUF6607"/>
</dbReference>
<organism evidence="1 2">
    <name type="scientific">Cruoricaptor ignavus</name>
    <dbReference type="NCBI Taxonomy" id="1118202"/>
    <lineage>
        <taxon>Bacteria</taxon>
        <taxon>Pseudomonadati</taxon>
        <taxon>Bacteroidota</taxon>
        <taxon>Flavobacteriia</taxon>
        <taxon>Flavobacteriales</taxon>
        <taxon>Weeksellaceae</taxon>
        <taxon>Cruoricaptor</taxon>
    </lineage>
</organism>
<gene>
    <name evidence="1" type="ORF">SAMN05443429_1134</name>
</gene>
<evidence type="ECO:0000313" key="1">
    <source>
        <dbReference type="EMBL" id="SHJ22498.1"/>
    </source>
</evidence>
<proteinExistence type="predicted"/>
<reference evidence="1 2" key="1">
    <citation type="submission" date="2016-11" db="EMBL/GenBank/DDBJ databases">
        <authorList>
            <person name="Jaros S."/>
            <person name="Januszkiewicz K."/>
            <person name="Wedrychowicz H."/>
        </authorList>
    </citation>
    <scope>NUCLEOTIDE SEQUENCE [LARGE SCALE GENOMIC DNA]</scope>
    <source>
        <strain evidence="1 2">DSM 25479</strain>
    </source>
</reference>
<dbReference type="Pfam" id="PF20311">
    <property type="entry name" value="DUF6607"/>
    <property type="match status" value="1"/>
</dbReference>
<keyword evidence="2" id="KW-1185">Reference proteome</keyword>